<keyword evidence="5" id="KW-1185">Reference proteome</keyword>
<feature type="compositionally biased region" description="Polar residues" evidence="2">
    <location>
        <begin position="661"/>
        <end position="679"/>
    </location>
</feature>
<feature type="region of interest" description="Disordered" evidence="2">
    <location>
        <begin position="657"/>
        <end position="810"/>
    </location>
</feature>
<organism evidence="4 5">
    <name type="scientific">Aspergillus sclerotialis</name>
    <dbReference type="NCBI Taxonomy" id="2070753"/>
    <lineage>
        <taxon>Eukaryota</taxon>
        <taxon>Fungi</taxon>
        <taxon>Dikarya</taxon>
        <taxon>Ascomycota</taxon>
        <taxon>Pezizomycotina</taxon>
        <taxon>Eurotiomycetes</taxon>
        <taxon>Eurotiomycetidae</taxon>
        <taxon>Eurotiales</taxon>
        <taxon>Aspergillaceae</taxon>
        <taxon>Aspergillus</taxon>
        <taxon>Aspergillus subgen. Polypaecilum</taxon>
    </lineage>
</organism>
<dbReference type="EMBL" id="MVGC01000208">
    <property type="protein sequence ID" value="RJE21747.1"/>
    <property type="molecule type" value="Genomic_DNA"/>
</dbReference>
<reference evidence="5" key="1">
    <citation type="submission" date="2017-02" db="EMBL/GenBank/DDBJ databases">
        <authorList>
            <person name="Tafer H."/>
            <person name="Lopandic K."/>
        </authorList>
    </citation>
    <scope>NUCLEOTIDE SEQUENCE [LARGE SCALE GENOMIC DNA]</scope>
    <source>
        <strain evidence="5">CBS 366.77</strain>
    </source>
</reference>
<feature type="compositionally biased region" description="Low complexity" evidence="2">
    <location>
        <begin position="716"/>
        <end position="730"/>
    </location>
</feature>
<gene>
    <name evidence="4" type="ORF">PHISCL_05931</name>
</gene>
<feature type="domain" description="FHF complex subunit HOOK-interacting protein C-terminal" evidence="3">
    <location>
        <begin position="536"/>
        <end position="652"/>
    </location>
</feature>
<comment type="caution">
    <text evidence="4">The sequence shown here is derived from an EMBL/GenBank/DDBJ whole genome shotgun (WGS) entry which is preliminary data.</text>
</comment>
<feature type="compositionally biased region" description="Basic and acidic residues" evidence="2">
    <location>
        <begin position="761"/>
        <end position="779"/>
    </location>
</feature>
<name>A0A3A2ZK26_9EURO</name>
<evidence type="ECO:0000256" key="1">
    <source>
        <dbReference type="ARBA" id="ARBA00024336"/>
    </source>
</evidence>
<dbReference type="Pfam" id="PF10257">
    <property type="entry name" value="RAI16-like"/>
    <property type="match status" value="1"/>
</dbReference>
<evidence type="ECO:0000313" key="4">
    <source>
        <dbReference type="EMBL" id="RJE21747.1"/>
    </source>
</evidence>
<dbReference type="PANTHER" id="PTHR21705:SF11">
    <property type="entry name" value="FHIP FAMILY PROTEIN CG3558"/>
    <property type="match status" value="1"/>
</dbReference>
<evidence type="ECO:0000313" key="5">
    <source>
        <dbReference type="Proteomes" id="UP000266188"/>
    </source>
</evidence>
<dbReference type="STRING" id="2070753.A0A3A2ZK26"/>
<dbReference type="Proteomes" id="UP000266188">
    <property type="component" value="Unassembled WGS sequence"/>
</dbReference>
<dbReference type="PANTHER" id="PTHR21705">
    <property type="entry name" value="RAI16 PROTEIN-RELATED"/>
    <property type="match status" value="1"/>
</dbReference>
<evidence type="ECO:0000256" key="2">
    <source>
        <dbReference type="SAM" id="MobiDB-lite"/>
    </source>
</evidence>
<comment type="similarity">
    <text evidence="1">Belongs to the FHIP family.</text>
</comment>
<feature type="compositionally biased region" description="Acidic residues" evidence="2">
    <location>
        <begin position="795"/>
        <end position="804"/>
    </location>
</feature>
<dbReference type="InterPro" id="IPR019384">
    <property type="entry name" value="FHIP"/>
</dbReference>
<sequence length="854" mass="95030">MDFWSRLIGGSRSLSSPKPLRASSPTERLTAFKRTCNTLQQIWRSTNLPPDETCLHARNCIDRLNSILTDESRGPAPHPCMAYAASSQIFVTATKLVLTSSDDTLIQSTAIFFNTLIDAEVDGVVDNRIFARALVDLVRRTDTRSEIVEGRLMELLFGVANNIRLQPSILPAWFAPRSDASEGGQESSGKLFAGATRKDDFPLFYLLVDYVHHEGHAGDFARTGLLYLIETASRSKDLERWLIESDLATLMATGLGALYSQLGSLSLGTTDNNVPQIVVLSDHANQDTAVRPYLGGPMESFMSYLLFWQDTIDHCKSAEVNATLLDHFQVLFLEQLLYPSLLESSDVEGGSTAAVLTYLYRILASIDQSDIVHRILHFLLASPSENKPKKKNTHMSVSRRKSLDFLTAFAEEAAKPSPSLFNLRDLALLGLQSANRQTMLATLRLLSVVLQRHHSFARSLIRTLPGQVVKQRTIGALNAELQNLLTMASSLVHNPTVNDSYENYLRDSSFNLESRLCVPDDPDDPSLPLELDQNDSIVQELLRCLENFFTNSVIVNLALTEVLMSIASSHLVSLDNWLLVSPTKYNYPTPAEEPRTMDLEYQIRHAYQEPTWSESDTPTFTSALENLVSQTQRWRENIPDFNILVAARRDILHREEENISPFRSPQVSEPATRSSSQRPQRGINPDSDVRSPRGRTRGVTSPRAAVGSPLRDREPSAFSTGSRESSTSMSQKSSAEELKKRLAMLITVDNLQPGAGSTKKVSTDETKSQPEPEATREEEQQPPPDNQESTVPATTEDEAVEDEEPKQQTATLGHILTNTVILYEFLLELSAIVQVRGSLFEEAGFLDLEPEIGE</sequence>
<evidence type="ECO:0000259" key="3">
    <source>
        <dbReference type="Pfam" id="PF19314"/>
    </source>
</evidence>
<accession>A0A3A2ZK26</accession>
<proteinExistence type="inferred from homology"/>
<dbReference type="Pfam" id="PF19314">
    <property type="entry name" value="DUF5917"/>
    <property type="match status" value="1"/>
</dbReference>
<dbReference type="OrthoDB" id="5350595at2759"/>
<dbReference type="InterPro" id="IPR045669">
    <property type="entry name" value="FHIP_C"/>
</dbReference>
<protein>
    <recommendedName>
        <fullName evidence="3">FHF complex subunit HOOK-interacting protein C-terminal domain-containing protein</fullName>
    </recommendedName>
</protein>
<dbReference type="AlphaFoldDB" id="A0A3A2ZK26"/>